<dbReference type="SUPFAM" id="SSF52980">
    <property type="entry name" value="Restriction endonuclease-like"/>
    <property type="match status" value="1"/>
</dbReference>
<dbReference type="PANTHER" id="PTHR34107">
    <property type="entry name" value="SLL0198 PROTEIN-RELATED"/>
    <property type="match status" value="1"/>
</dbReference>
<dbReference type="CDD" id="cd06260">
    <property type="entry name" value="DUF820-like"/>
    <property type="match status" value="1"/>
</dbReference>
<evidence type="ECO:0000256" key="1">
    <source>
        <dbReference type="SAM" id="MobiDB-lite"/>
    </source>
</evidence>
<evidence type="ECO:0000313" key="3">
    <source>
        <dbReference type="EMBL" id="NNJ25801.1"/>
    </source>
</evidence>
<dbReference type="PANTHER" id="PTHR34107:SF1">
    <property type="entry name" value="SLL0198 PROTEIN"/>
    <property type="match status" value="1"/>
</dbReference>
<evidence type="ECO:0000259" key="2">
    <source>
        <dbReference type="Pfam" id="PF05685"/>
    </source>
</evidence>
<dbReference type="Proteomes" id="UP000609651">
    <property type="component" value="Unassembled WGS sequence"/>
</dbReference>
<dbReference type="RefSeq" id="WP_171186177.1">
    <property type="nucleotide sequence ID" value="NZ_WTPX01000050.1"/>
</dbReference>
<feature type="compositionally biased region" description="Low complexity" evidence="1">
    <location>
        <begin position="1"/>
        <end position="15"/>
    </location>
</feature>
<comment type="caution">
    <text evidence="3">The sequence shown here is derived from an EMBL/GenBank/DDBJ whole genome shotgun (WGS) entry which is preliminary data.</text>
</comment>
<reference evidence="3 4" key="1">
    <citation type="journal article" date="2020" name="Syst. Appl. Microbiol.">
        <title>Alienimonas chondri sp. nov., a novel planctomycete isolated from the biofilm of the red alga Chondrus crispus.</title>
        <authorList>
            <person name="Vitorino I."/>
            <person name="Albuquerque L."/>
            <person name="Wiegand S."/>
            <person name="Kallscheuer N."/>
            <person name="da Costa M.S."/>
            <person name="Lobo-da-Cunha A."/>
            <person name="Jogler C."/>
            <person name="Lage O.M."/>
        </authorList>
    </citation>
    <scope>NUCLEOTIDE SEQUENCE [LARGE SCALE GENOMIC DNA]</scope>
    <source>
        <strain evidence="3 4">LzC2</strain>
    </source>
</reference>
<dbReference type="InterPro" id="IPR011335">
    <property type="entry name" value="Restrct_endonuc-II-like"/>
</dbReference>
<feature type="region of interest" description="Disordered" evidence="1">
    <location>
        <begin position="1"/>
        <end position="24"/>
    </location>
</feature>
<proteinExistence type="predicted"/>
<dbReference type="Gene3D" id="3.90.1570.10">
    <property type="entry name" value="tt1808, chain A"/>
    <property type="match status" value="1"/>
</dbReference>
<dbReference type="Pfam" id="PF05685">
    <property type="entry name" value="Uma2"/>
    <property type="match status" value="1"/>
</dbReference>
<dbReference type="EMBL" id="WTPX01000050">
    <property type="protein sequence ID" value="NNJ25801.1"/>
    <property type="molecule type" value="Genomic_DNA"/>
</dbReference>
<feature type="domain" description="Putative restriction endonuclease" evidence="2">
    <location>
        <begin position="67"/>
        <end position="219"/>
    </location>
</feature>
<dbReference type="InterPro" id="IPR008538">
    <property type="entry name" value="Uma2"/>
</dbReference>
<accession>A0ABX1VG80</accession>
<organism evidence="3 4">
    <name type="scientific">Alienimonas chondri</name>
    <dbReference type="NCBI Taxonomy" id="2681879"/>
    <lineage>
        <taxon>Bacteria</taxon>
        <taxon>Pseudomonadati</taxon>
        <taxon>Planctomycetota</taxon>
        <taxon>Planctomycetia</taxon>
        <taxon>Planctomycetales</taxon>
        <taxon>Planctomycetaceae</taxon>
        <taxon>Alienimonas</taxon>
    </lineage>
</organism>
<gene>
    <name evidence="3" type="ORF">LzC2_18760</name>
</gene>
<sequence>MTAPAATAAPPVERTAAGRRPYRPGLTVGDLHERFGPIPASRVLRDPAPGEATVEDWETANRRGPGLYELIDGTLIEKAASDLSSWIGGEIFGFLRDWVRPRGLGFLHPADGFFDLGDGLRAPDVSFTPAADRPDGLLARGFSDVPPALVVEVLSPGNTPQEMRRKRTVYFAAGVVRVWEIDPETRTATVWRGPEDSASFGEGDAIAGEPVLPGFRLAVSDLFPPA</sequence>
<name>A0ABX1VG80_9PLAN</name>
<keyword evidence="4" id="KW-1185">Reference proteome</keyword>
<protein>
    <recommendedName>
        <fullName evidence="2">Putative restriction endonuclease domain-containing protein</fullName>
    </recommendedName>
</protein>
<dbReference type="InterPro" id="IPR012296">
    <property type="entry name" value="Nuclease_put_TT1808"/>
</dbReference>
<evidence type="ECO:0000313" key="4">
    <source>
        <dbReference type="Proteomes" id="UP000609651"/>
    </source>
</evidence>